<dbReference type="Proteomes" id="UP001620626">
    <property type="component" value="Unassembled WGS sequence"/>
</dbReference>
<gene>
    <name evidence="3" type="ORF">niasHT_038938</name>
</gene>
<protein>
    <submittedName>
        <fullName evidence="3">Uncharacterized protein</fullName>
    </submittedName>
</protein>
<evidence type="ECO:0000256" key="1">
    <source>
        <dbReference type="SAM" id="Phobius"/>
    </source>
</evidence>
<reference evidence="3 4" key="1">
    <citation type="submission" date="2024-10" db="EMBL/GenBank/DDBJ databases">
        <authorList>
            <person name="Kim D."/>
        </authorList>
    </citation>
    <scope>NUCLEOTIDE SEQUENCE [LARGE SCALE GENOMIC DNA]</scope>
    <source>
        <strain evidence="3">BH-2024</strain>
    </source>
</reference>
<evidence type="ECO:0000313" key="4">
    <source>
        <dbReference type="Proteomes" id="UP001620626"/>
    </source>
</evidence>
<evidence type="ECO:0000256" key="2">
    <source>
        <dbReference type="SAM" id="SignalP"/>
    </source>
</evidence>
<keyword evidence="1" id="KW-0472">Membrane</keyword>
<sequence length="182" mass="20005">MSSGFARRPIFSVLVGVFVLPHICAIQCWKGSRNNSGIREEFSTTECQNQICAMAHCTAGDFFFDEWACMNDKAQVDEKCGQAAKLTNQQEPLGHLGLTWTCECFPGDTDKDFAFVPPWLESTTPPPETTTEMEQTTAGVTDSAESKCFLSCFATIATTILAIIWPTIIANFGSLPNVSRMQ</sequence>
<feature type="chain" id="PRO_5044876047" evidence="2">
    <location>
        <begin position="26"/>
        <end position="182"/>
    </location>
</feature>
<proteinExistence type="predicted"/>
<keyword evidence="1" id="KW-0812">Transmembrane</keyword>
<keyword evidence="1" id="KW-1133">Transmembrane helix</keyword>
<name>A0ABD2ISP5_9BILA</name>
<feature type="transmembrane region" description="Helical" evidence="1">
    <location>
        <begin position="153"/>
        <end position="173"/>
    </location>
</feature>
<keyword evidence="4" id="KW-1185">Reference proteome</keyword>
<dbReference type="EMBL" id="JBICBT010001160">
    <property type="protein sequence ID" value="KAL3080501.1"/>
    <property type="molecule type" value="Genomic_DNA"/>
</dbReference>
<accession>A0ABD2ISP5</accession>
<evidence type="ECO:0000313" key="3">
    <source>
        <dbReference type="EMBL" id="KAL3080501.1"/>
    </source>
</evidence>
<keyword evidence="2" id="KW-0732">Signal</keyword>
<dbReference type="AlphaFoldDB" id="A0ABD2ISP5"/>
<organism evidence="3 4">
    <name type="scientific">Heterodera trifolii</name>
    <dbReference type="NCBI Taxonomy" id="157864"/>
    <lineage>
        <taxon>Eukaryota</taxon>
        <taxon>Metazoa</taxon>
        <taxon>Ecdysozoa</taxon>
        <taxon>Nematoda</taxon>
        <taxon>Chromadorea</taxon>
        <taxon>Rhabditida</taxon>
        <taxon>Tylenchina</taxon>
        <taxon>Tylenchomorpha</taxon>
        <taxon>Tylenchoidea</taxon>
        <taxon>Heteroderidae</taxon>
        <taxon>Heteroderinae</taxon>
        <taxon>Heterodera</taxon>
    </lineage>
</organism>
<comment type="caution">
    <text evidence="3">The sequence shown here is derived from an EMBL/GenBank/DDBJ whole genome shotgun (WGS) entry which is preliminary data.</text>
</comment>
<feature type="signal peptide" evidence="2">
    <location>
        <begin position="1"/>
        <end position="25"/>
    </location>
</feature>